<dbReference type="RefSeq" id="WP_150079512.1">
    <property type="nucleotide sequence ID" value="NZ_VWOX01000023.1"/>
</dbReference>
<protein>
    <submittedName>
        <fullName evidence="1">Uncharacterized protein</fullName>
    </submittedName>
</protein>
<evidence type="ECO:0000313" key="2">
    <source>
        <dbReference type="Proteomes" id="UP000324479"/>
    </source>
</evidence>
<comment type="caution">
    <text evidence="1">The sequence shown here is derived from an EMBL/GenBank/DDBJ whole genome shotgun (WGS) entry which is preliminary data.</text>
</comment>
<accession>A0A5M6D0B6</accession>
<sequence>MNAARDQGLAHGLEKEQFRGRIQLLENLPGKTVSLTETPNTRSIEELQAQEADLQRRLRGRDLD</sequence>
<dbReference type="AlphaFoldDB" id="A0A5M6D0B6"/>
<dbReference type="Proteomes" id="UP000324479">
    <property type="component" value="Unassembled WGS sequence"/>
</dbReference>
<keyword evidence="2" id="KW-1185">Reference proteome</keyword>
<gene>
    <name evidence="1" type="ORF">FYK55_25730</name>
</gene>
<dbReference type="EMBL" id="VWOX01000023">
    <property type="protein sequence ID" value="KAA5538999.1"/>
    <property type="molecule type" value="Genomic_DNA"/>
</dbReference>
<name>A0A5M6D0B6_9BACT</name>
<organism evidence="1 2">
    <name type="scientific">Roseiconus nitratireducens</name>
    <dbReference type="NCBI Taxonomy" id="2605748"/>
    <lineage>
        <taxon>Bacteria</taxon>
        <taxon>Pseudomonadati</taxon>
        <taxon>Planctomycetota</taxon>
        <taxon>Planctomycetia</taxon>
        <taxon>Pirellulales</taxon>
        <taxon>Pirellulaceae</taxon>
        <taxon>Roseiconus</taxon>
    </lineage>
</organism>
<reference evidence="1 2" key="1">
    <citation type="submission" date="2019-08" db="EMBL/GenBank/DDBJ databases">
        <authorList>
            <person name="Dhanesh K."/>
            <person name="Kumar G."/>
            <person name="Sasikala C."/>
            <person name="Venkata Ramana C."/>
        </authorList>
    </citation>
    <scope>NUCLEOTIDE SEQUENCE [LARGE SCALE GENOMIC DNA]</scope>
    <source>
        <strain evidence="1 2">JC645</strain>
    </source>
</reference>
<proteinExistence type="predicted"/>
<evidence type="ECO:0000313" key="1">
    <source>
        <dbReference type="EMBL" id="KAA5538999.1"/>
    </source>
</evidence>